<dbReference type="STRING" id="42094.JM47_00280"/>
<evidence type="ECO:0000313" key="4">
    <source>
        <dbReference type="Proteomes" id="UP000032261"/>
    </source>
</evidence>
<proteinExistence type="inferred from homology"/>
<dbReference type="AlphaFoldDB" id="A0A0C5S158"/>
<dbReference type="GO" id="GO:0006446">
    <property type="term" value="P:regulation of translational initiation"/>
    <property type="evidence" value="ECO:0007669"/>
    <property type="project" value="TreeGrafter"/>
</dbReference>
<accession>A0A0C5S158</accession>
<comment type="similarity">
    <text evidence="1">Belongs to the IMPACT family.</text>
</comment>
<dbReference type="InterPro" id="IPR020568">
    <property type="entry name" value="Ribosomal_Su5_D2-typ_SF"/>
</dbReference>
<evidence type="ECO:0000256" key="1">
    <source>
        <dbReference type="ARBA" id="ARBA00007665"/>
    </source>
</evidence>
<dbReference type="EMBL" id="CP009770">
    <property type="protein sequence ID" value="AJQ45105.1"/>
    <property type="molecule type" value="Genomic_DNA"/>
</dbReference>
<sequence length="196" mass="22850">MKYQTIKSNSSAIFEINKSKFLAFVFNVIDIDQANELIHKYKQEYKDARHVVYAYIIGESANQIKCSDDNEPSGTAGLPILSLLQQKALTNVILIVVRYFGGIKLGANGLVKAYRNSAKLVLDKTEFIDLIKYYYYQIKYNLEHTNQFNHFCYINDLVIIRTSYEQNSVLVYVLSKQELNQIDYKYLDCELIKYDY</sequence>
<dbReference type="Gene3D" id="3.30.230.30">
    <property type="entry name" value="Impact, N-terminal domain"/>
    <property type="match status" value="1"/>
</dbReference>
<dbReference type="RefSeq" id="WP_208895048.1">
    <property type="nucleotide sequence ID" value="NZ_CP009770.1"/>
</dbReference>
<protein>
    <recommendedName>
        <fullName evidence="2">Impact N-terminal domain-containing protein</fullName>
    </recommendedName>
</protein>
<dbReference type="KEGG" id="ude:JM47_00280"/>
<dbReference type="PROSITE" id="PS00910">
    <property type="entry name" value="UPF0029"/>
    <property type="match status" value="1"/>
</dbReference>
<dbReference type="InterPro" id="IPR001498">
    <property type="entry name" value="Impact_N"/>
</dbReference>
<dbReference type="InterPro" id="IPR036956">
    <property type="entry name" value="Impact_N_sf"/>
</dbReference>
<dbReference type="Pfam" id="PF01205">
    <property type="entry name" value="Impact_N"/>
    <property type="match status" value="1"/>
</dbReference>
<gene>
    <name evidence="3" type="ORF">JM47_00280</name>
</gene>
<organism evidence="3 4">
    <name type="scientific">Ureaplasma diversum</name>
    <dbReference type="NCBI Taxonomy" id="42094"/>
    <lineage>
        <taxon>Bacteria</taxon>
        <taxon>Bacillati</taxon>
        <taxon>Mycoplasmatota</taxon>
        <taxon>Mycoplasmoidales</taxon>
        <taxon>Mycoplasmoidaceae</taxon>
        <taxon>Ureaplasma</taxon>
    </lineage>
</organism>
<dbReference type="Proteomes" id="UP000032261">
    <property type="component" value="Chromosome"/>
</dbReference>
<dbReference type="InterPro" id="IPR020569">
    <property type="entry name" value="UPF0029_Impact_CS"/>
</dbReference>
<evidence type="ECO:0000259" key="2">
    <source>
        <dbReference type="Pfam" id="PF01205"/>
    </source>
</evidence>
<reference evidence="3 4" key="1">
    <citation type="journal article" date="2015" name="Genome Announc.">
        <title>Genome Sequence of Ureaplasma diversum Strain ATCC 49782.</title>
        <authorList>
            <person name="Marques L.M."/>
            <person name="Guimaraes A.M."/>
            <person name="Martins H.B."/>
            <person name="Rezende I.S."/>
            <person name="Barbosa M.S."/>
            <person name="Campos G.B."/>
            <person name="do Nascimento N.C."/>
            <person name="Dos Santos A.P."/>
            <person name="Amorim A.T."/>
            <person name="Santos V.M."/>
            <person name="Messick J.B."/>
            <person name="Timenetsky J."/>
        </authorList>
    </citation>
    <scope>NUCLEOTIDE SEQUENCE [LARGE SCALE GENOMIC DNA]</scope>
    <source>
        <strain evidence="3 4">ATCC 49782</strain>
    </source>
</reference>
<dbReference type="PANTHER" id="PTHR16301:SF20">
    <property type="entry name" value="IMPACT FAMILY MEMBER YIGZ"/>
    <property type="match status" value="1"/>
</dbReference>
<feature type="domain" description="Impact N-terminal" evidence="2">
    <location>
        <begin position="18"/>
        <end position="122"/>
    </location>
</feature>
<dbReference type="GO" id="GO:0005737">
    <property type="term" value="C:cytoplasm"/>
    <property type="evidence" value="ECO:0007669"/>
    <property type="project" value="TreeGrafter"/>
</dbReference>
<dbReference type="PATRIC" id="fig|42094.4.peg.50"/>
<dbReference type="SUPFAM" id="SSF54211">
    <property type="entry name" value="Ribosomal protein S5 domain 2-like"/>
    <property type="match status" value="1"/>
</dbReference>
<name>A0A0C5S158_9BACT</name>
<dbReference type="HOGENOM" id="CLU_083552_1_0_14"/>
<dbReference type="PANTHER" id="PTHR16301">
    <property type="entry name" value="IMPACT-RELATED"/>
    <property type="match status" value="1"/>
</dbReference>
<evidence type="ECO:0000313" key="3">
    <source>
        <dbReference type="EMBL" id="AJQ45105.1"/>
    </source>
</evidence>
<dbReference type="InterPro" id="IPR023582">
    <property type="entry name" value="Impact"/>
</dbReference>